<dbReference type="Proteomes" id="UP001064489">
    <property type="component" value="Chromosome 9"/>
</dbReference>
<reference evidence="7" key="2">
    <citation type="submission" date="2023-02" db="EMBL/GenBank/DDBJ databases">
        <authorList>
            <person name="Swenson N.G."/>
            <person name="Wegrzyn J.L."/>
            <person name="Mcevoy S.L."/>
        </authorList>
    </citation>
    <scope>NUCLEOTIDE SEQUENCE</scope>
    <source>
        <strain evidence="7">91603</strain>
        <tissue evidence="7">Leaf</tissue>
    </source>
</reference>
<evidence type="ECO:0000256" key="5">
    <source>
        <dbReference type="ARBA" id="ARBA00023004"/>
    </source>
</evidence>
<keyword evidence="2" id="KW-0349">Heme</keyword>
<keyword evidence="5" id="KW-0408">Iron</keyword>
<reference evidence="7" key="1">
    <citation type="journal article" date="2022" name="Plant J.">
        <title>Strategies of tolerance reflected in two North American maple genomes.</title>
        <authorList>
            <person name="McEvoy S.L."/>
            <person name="Sezen U.U."/>
            <person name="Trouern-Trend A."/>
            <person name="McMahon S.M."/>
            <person name="Schaberg P.G."/>
            <person name="Yang J."/>
            <person name="Wegrzyn J.L."/>
            <person name="Swenson N.G."/>
        </authorList>
    </citation>
    <scope>NUCLEOTIDE SEQUENCE</scope>
    <source>
        <strain evidence="7">91603</strain>
    </source>
</reference>
<dbReference type="PANTHER" id="PTHR47947:SF24">
    <property type="entry name" value="ISOFLAVONE 2'-HYDROXYLASE-LIKE"/>
    <property type="match status" value="1"/>
</dbReference>
<evidence type="ECO:0000256" key="4">
    <source>
        <dbReference type="ARBA" id="ARBA00023002"/>
    </source>
</evidence>
<keyword evidence="8" id="KW-1185">Reference proteome</keyword>
<dbReference type="SUPFAM" id="SSF48264">
    <property type="entry name" value="Cytochrome P450"/>
    <property type="match status" value="1"/>
</dbReference>
<dbReference type="GO" id="GO:0016705">
    <property type="term" value="F:oxidoreductase activity, acting on paired donors, with incorporation or reduction of molecular oxygen"/>
    <property type="evidence" value="ECO:0007669"/>
    <property type="project" value="InterPro"/>
</dbReference>
<name>A0AAD5P810_ACENE</name>
<evidence type="ECO:0000313" key="7">
    <source>
        <dbReference type="EMBL" id="KAI9201704.1"/>
    </source>
</evidence>
<comment type="similarity">
    <text evidence="1">Belongs to the cytochrome P450 family.</text>
</comment>
<comment type="caution">
    <text evidence="7">The sequence shown here is derived from an EMBL/GenBank/DDBJ whole genome shotgun (WGS) entry which is preliminary data.</text>
</comment>
<evidence type="ECO:0000313" key="8">
    <source>
        <dbReference type="Proteomes" id="UP001064489"/>
    </source>
</evidence>
<dbReference type="GO" id="GO:0005506">
    <property type="term" value="F:iron ion binding"/>
    <property type="evidence" value="ECO:0007669"/>
    <property type="project" value="InterPro"/>
</dbReference>
<evidence type="ECO:0000256" key="1">
    <source>
        <dbReference type="ARBA" id="ARBA00010617"/>
    </source>
</evidence>
<dbReference type="PANTHER" id="PTHR47947">
    <property type="entry name" value="CYTOCHROME P450 82C3-RELATED"/>
    <property type="match status" value="1"/>
</dbReference>
<dbReference type="GO" id="GO:0004497">
    <property type="term" value="F:monooxygenase activity"/>
    <property type="evidence" value="ECO:0007669"/>
    <property type="project" value="UniProtKB-KW"/>
</dbReference>
<dbReference type="AlphaFoldDB" id="A0AAD5P810"/>
<dbReference type="GO" id="GO:0020037">
    <property type="term" value="F:heme binding"/>
    <property type="evidence" value="ECO:0007669"/>
    <property type="project" value="InterPro"/>
</dbReference>
<accession>A0AAD5P810</accession>
<protein>
    <recommendedName>
        <fullName evidence="9">Cytochrome P450</fullName>
    </recommendedName>
</protein>
<sequence>MVTETFRLGGASNIVDFLPVLKWVGFGGVEKRLMVLGKKRDRFMQDLIEEHRTKMESDKSEDCLLDGDRKKISMIEVLLSFQVSEPQCYSDEIICILMILPPLCSVRLFSAASSPPLCSAILLLLLS</sequence>
<evidence type="ECO:0000256" key="3">
    <source>
        <dbReference type="ARBA" id="ARBA00022723"/>
    </source>
</evidence>
<dbReference type="InterPro" id="IPR036396">
    <property type="entry name" value="Cyt_P450_sf"/>
</dbReference>
<keyword evidence="3" id="KW-0479">Metal-binding</keyword>
<evidence type="ECO:0000256" key="2">
    <source>
        <dbReference type="ARBA" id="ARBA00022617"/>
    </source>
</evidence>
<keyword evidence="6" id="KW-0503">Monooxygenase</keyword>
<dbReference type="EMBL" id="JAJSOW010000001">
    <property type="protein sequence ID" value="KAI9201704.1"/>
    <property type="molecule type" value="Genomic_DNA"/>
</dbReference>
<evidence type="ECO:0000256" key="6">
    <source>
        <dbReference type="ARBA" id="ARBA00023033"/>
    </source>
</evidence>
<proteinExistence type="inferred from homology"/>
<keyword evidence="4" id="KW-0560">Oxidoreductase</keyword>
<dbReference type="Gene3D" id="1.10.630.10">
    <property type="entry name" value="Cytochrome P450"/>
    <property type="match status" value="1"/>
</dbReference>
<evidence type="ECO:0008006" key="9">
    <source>
        <dbReference type="Google" id="ProtNLM"/>
    </source>
</evidence>
<organism evidence="7 8">
    <name type="scientific">Acer negundo</name>
    <name type="common">Box elder</name>
    <dbReference type="NCBI Taxonomy" id="4023"/>
    <lineage>
        <taxon>Eukaryota</taxon>
        <taxon>Viridiplantae</taxon>
        <taxon>Streptophyta</taxon>
        <taxon>Embryophyta</taxon>
        <taxon>Tracheophyta</taxon>
        <taxon>Spermatophyta</taxon>
        <taxon>Magnoliopsida</taxon>
        <taxon>eudicotyledons</taxon>
        <taxon>Gunneridae</taxon>
        <taxon>Pentapetalae</taxon>
        <taxon>rosids</taxon>
        <taxon>malvids</taxon>
        <taxon>Sapindales</taxon>
        <taxon>Sapindaceae</taxon>
        <taxon>Hippocastanoideae</taxon>
        <taxon>Acereae</taxon>
        <taxon>Acer</taxon>
    </lineage>
</organism>
<gene>
    <name evidence="7" type="ORF">LWI28_027796</name>
</gene>
<dbReference type="InterPro" id="IPR050651">
    <property type="entry name" value="Plant_Cytochrome_P450_Monoox"/>
</dbReference>